<name>A0A4U5MQH2_STECR</name>
<gene>
    <name evidence="1" type="ORF">L596_019428</name>
</gene>
<comment type="caution">
    <text evidence="1">The sequence shown here is derived from an EMBL/GenBank/DDBJ whole genome shotgun (WGS) entry which is preliminary data.</text>
</comment>
<accession>A0A4U5MQH2</accession>
<reference evidence="1 2" key="1">
    <citation type="journal article" date="2015" name="Genome Biol.">
        <title>Comparative genomics of Steinernema reveals deeply conserved gene regulatory networks.</title>
        <authorList>
            <person name="Dillman A.R."/>
            <person name="Macchietto M."/>
            <person name="Porter C.F."/>
            <person name="Rogers A."/>
            <person name="Williams B."/>
            <person name="Antoshechkin I."/>
            <person name="Lee M.M."/>
            <person name="Goodwin Z."/>
            <person name="Lu X."/>
            <person name="Lewis E.E."/>
            <person name="Goodrich-Blair H."/>
            <person name="Stock S.P."/>
            <person name="Adams B.J."/>
            <person name="Sternberg P.W."/>
            <person name="Mortazavi A."/>
        </authorList>
    </citation>
    <scope>NUCLEOTIDE SEQUENCE [LARGE SCALE GENOMIC DNA]</scope>
    <source>
        <strain evidence="1 2">ALL</strain>
    </source>
</reference>
<dbReference type="EMBL" id="AZBU02000006">
    <property type="protein sequence ID" value="TKR71896.1"/>
    <property type="molecule type" value="Genomic_DNA"/>
</dbReference>
<proteinExistence type="predicted"/>
<dbReference type="AlphaFoldDB" id="A0A4U5MQH2"/>
<sequence length="110" mass="12664">MSDSVTEQNPMFARNRTLRVVKSNKDQSLPTQNRILARVEKKNIRIEWVVNRAVQTQNYYSLAYPSSRTLAFKKSNFSRFSTDIDLRRLVRARAAVENKRSLSTDVAGAD</sequence>
<protein>
    <submittedName>
        <fullName evidence="1">Uncharacterized protein</fullName>
    </submittedName>
</protein>
<dbReference type="Proteomes" id="UP000298663">
    <property type="component" value="Unassembled WGS sequence"/>
</dbReference>
<reference evidence="1 2" key="2">
    <citation type="journal article" date="2019" name="G3 (Bethesda)">
        <title>Hybrid Assembly of the Genome of the Entomopathogenic Nematode Steinernema carpocapsae Identifies the X-Chromosome.</title>
        <authorList>
            <person name="Serra L."/>
            <person name="Macchietto M."/>
            <person name="Macias-Munoz A."/>
            <person name="McGill C.J."/>
            <person name="Rodriguez I.M."/>
            <person name="Rodriguez B."/>
            <person name="Murad R."/>
            <person name="Mortazavi A."/>
        </authorList>
    </citation>
    <scope>NUCLEOTIDE SEQUENCE [LARGE SCALE GENOMIC DNA]</scope>
    <source>
        <strain evidence="1 2">ALL</strain>
    </source>
</reference>
<evidence type="ECO:0000313" key="1">
    <source>
        <dbReference type="EMBL" id="TKR71896.1"/>
    </source>
</evidence>
<keyword evidence="2" id="KW-1185">Reference proteome</keyword>
<evidence type="ECO:0000313" key="2">
    <source>
        <dbReference type="Proteomes" id="UP000298663"/>
    </source>
</evidence>
<organism evidence="1 2">
    <name type="scientific">Steinernema carpocapsae</name>
    <name type="common">Entomopathogenic nematode</name>
    <dbReference type="NCBI Taxonomy" id="34508"/>
    <lineage>
        <taxon>Eukaryota</taxon>
        <taxon>Metazoa</taxon>
        <taxon>Ecdysozoa</taxon>
        <taxon>Nematoda</taxon>
        <taxon>Chromadorea</taxon>
        <taxon>Rhabditida</taxon>
        <taxon>Tylenchina</taxon>
        <taxon>Panagrolaimomorpha</taxon>
        <taxon>Strongyloidoidea</taxon>
        <taxon>Steinernematidae</taxon>
        <taxon>Steinernema</taxon>
    </lineage>
</organism>